<proteinExistence type="predicted"/>
<accession>A0A402CPJ0</accession>
<dbReference type="KEGG" id="ccot:CCAX7_50350"/>
<sequence>MFPMDWLSRGRKQGRESRRQEDLSQIKLWRETSQSLALSIEQICTLCEDLALAAASGDAAAPESTMENVQAQIEAVRRYAACIANDAAGSAEPTPVIPDPDPYSLKELHRLMTSEPCE</sequence>
<dbReference type="Proteomes" id="UP000287394">
    <property type="component" value="Chromosome"/>
</dbReference>
<organism evidence="2 3">
    <name type="scientific">Capsulimonas corticalis</name>
    <dbReference type="NCBI Taxonomy" id="2219043"/>
    <lineage>
        <taxon>Bacteria</taxon>
        <taxon>Bacillati</taxon>
        <taxon>Armatimonadota</taxon>
        <taxon>Armatimonadia</taxon>
        <taxon>Capsulimonadales</taxon>
        <taxon>Capsulimonadaceae</taxon>
        <taxon>Capsulimonas</taxon>
    </lineage>
</organism>
<keyword evidence="3" id="KW-1185">Reference proteome</keyword>
<dbReference type="EMBL" id="AP025739">
    <property type="protein sequence ID" value="BDI32984.1"/>
    <property type="molecule type" value="Genomic_DNA"/>
</dbReference>
<protein>
    <submittedName>
        <fullName evidence="2">Uncharacterized protein</fullName>
    </submittedName>
</protein>
<evidence type="ECO:0000256" key="1">
    <source>
        <dbReference type="SAM" id="MobiDB-lite"/>
    </source>
</evidence>
<evidence type="ECO:0000313" key="3">
    <source>
        <dbReference type="Proteomes" id="UP000287394"/>
    </source>
</evidence>
<gene>
    <name evidence="2" type="ORF">CCAX7_50350</name>
</gene>
<feature type="region of interest" description="Disordered" evidence="1">
    <location>
        <begin position="1"/>
        <end position="22"/>
    </location>
</feature>
<name>A0A402CPJ0_9BACT</name>
<dbReference type="AlphaFoldDB" id="A0A402CPJ0"/>
<reference evidence="2 3" key="1">
    <citation type="journal article" date="2019" name="Int. J. Syst. Evol. Microbiol.">
        <title>Capsulimonas corticalis gen. nov., sp. nov., an aerobic capsulated bacterium, of a novel bacterial order, Capsulimonadales ord. nov., of the class Armatimonadia of the phylum Armatimonadetes.</title>
        <authorList>
            <person name="Li J."/>
            <person name="Kudo C."/>
            <person name="Tonouchi A."/>
        </authorList>
    </citation>
    <scope>NUCLEOTIDE SEQUENCE [LARGE SCALE GENOMIC DNA]</scope>
    <source>
        <strain evidence="2 3">AX-7</strain>
    </source>
</reference>
<evidence type="ECO:0000313" key="2">
    <source>
        <dbReference type="EMBL" id="BDI32984.1"/>
    </source>
</evidence>
<feature type="compositionally biased region" description="Basic and acidic residues" evidence="1">
    <location>
        <begin position="13"/>
        <end position="22"/>
    </location>
</feature>